<sequence length="47" mass="5042">MKCSHKGTTDFCGAGTSGFQFQSQPSYTRAHLGTFLQFLTPSLSLVG</sequence>
<evidence type="ECO:0000313" key="1">
    <source>
        <dbReference type="EMBL" id="MBX40443.1"/>
    </source>
</evidence>
<organism evidence="1">
    <name type="scientific">Rhizophora mucronata</name>
    <name type="common">Asiatic mangrove</name>
    <dbReference type="NCBI Taxonomy" id="61149"/>
    <lineage>
        <taxon>Eukaryota</taxon>
        <taxon>Viridiplantae</taxon>
        <taxon>Streptophyta</taxon>
        <taxon>Embryophyta</taxon>
        <taxon>Tracheophyta</taxon>
        <taxon>Spermatophyta</taxon>
        <taxon>Magnoliopsida</taxon>
        <taxon>eudicotyledons</taxon>
        <taxon>Gunneridae</taxon>
        <taxon>Pentapetalae</taxon>
        <taxon>rosids</taxon>
        <taxon>fabids</taxon>
        <taxon>Malpighiales</taxon>
        <taxon>Rhizophoraceae</taxon>
        <taxon>Rhizophora</taxon>
    </lineage>
</organism>
<dbReference type="AlphaFoldDB" id="A0A2P2ND86"/>
<protein>
    <submittedName>
        <fullName evidence="1">Uncharacterized protein</fullName>
    </submittedName>
</protein>
<reference evidence="1" key="1">
    <citation type="submission" date="2018-02" db="EMBL/GenBank/DDBJ databases">
        <title>Rhizophora mucronata_Transcriptome.</title>
        <authorList>
            <person name="Meera S.P."/>
            <person name="Sreeshan A."/>
            <person name="Augustine A."/>
        </authorList>
    </citation>
    <scope>NUCLEOTIDE SEQUENCE</scope>
    <source>
        <tissue evidence="1">Leaf</tissue>
    </source>
</reference>
<name>A0A2P2ND86_RHIMU</name>
<proteinExistence type="predicted"/>
<accession>A0A2P2ND86</accession>
<dbReference type="EMBL" id="GGEC01059959">
    <property type="protein sequence ID" value="MBX40443.1"/>
    <property type="molecule type" value="Transcribed_RNA"/>
</dbReference>